<feature type="compositionally biased region" description="Polar residues" evidence="1">
    <location>
        <begin position="16"/>
        <end position="47"/>
    </location>
</feature>
<reference evidence="2" key="1">
    <citation type="submission" date="2021-02" db="EMBL/GenBank/DDBJ databases">
        <authorList>
            <person name="Nowell W R."/>
        </authorList>
    </citation>
    <scope>NUCLEOTIDE SEQUENCE</scope>
</reference>
<evidence type="ECO:0000313" key="3">
    <source>
        <dbReference type="Proteomes" id="UP000663866"/>
    </source>
</evidence>
<gene>
    <name evidence="2" type="ORF">OVN521_LOCUS41265</name>
</gene>
<comment type="caution">
    <text evidence="2">The sequence shown here is derived from an EMBL/GenBank/DDBJ whole genome shotgun (WGS) entry which is preliminary data.</text>
</comment>
<feature type="region of interest" description="Disordered" evidence="1">
    <location>
        <begin position="1"/>
        <end position="108"/>
    </location>
</feature>
<proteinExistence type="predicted"/>
<sequence length="108" mass="11908">SRKGTRVASGKIKGRQSLQTKIVQEQLPLEQTSSVPSTEATTITNGENETKESVDTKTENSIQEDKEPEAVNQNNDEGQAAGEEEEKQLNGDDSNEDDDNDNNKEEEE</sequence>
<evidence type="ECO:0000256" key="1">
    <source>
        <dbReference type="SAM" id="MobiDB-lite"/>
    </source>
</evidence>
<dbReference type="Proteomes" id="UP000663866">
    <property type="component" value="Unassembled WGS sequence"/>
</dbReference>
<dbReference type="EMBL" id="CAJOBG010054660">
    <property type="protein sequence ID" value="CAF4510048.1"/>
    <property type="molecule type" value="Genomic_DNA"/>
</dbReference>
<name>A0A820W019_9BILA</name>
<evidence type="ECO:0000313" key="2">
    <source>
        <dbReference type="EMBL" id="CAF4510048.1"/>
    </source>
</evidence>
<organism evidence="2 3">
    <name type="scientific">Rotaria magnacalcarata</name>
    <dbReference type="NCBI Taxonomy" id="392030"/>
    <lineage>
        <taxon>Eukaryota</taxon>
        <taxon>Metazoa</taxon>
        <taxon>Spiralia</taxon>
        <taxon>Gnathifera</taxon>
        <taxon>Rotifera</taxon>
        <taxon>Eurotatoria</taxon>
        <taxon>Bdelloidea</taxon>
        <taxon>Philodinida</taxon>
        <taxon>Philodinidae</taxon>
        <taxon>Rotaria</taxon>
    </lineage>
</organism>
<feature type="non-terminal residue" evidence="2">
    <location>
        <position position="1"/>
    </location>
</feature>
<accession>A0A820W019</accession>
<protein>
    <submittedName>
        <fullName evidence="2">Uncharacterized protein</fullName>
    </submittedName>
</protein>
<feature type="compositionally biased region" description="Basic and acidic residues" evidence="1">
    <location>
        <begin position="48"/>
        <end position="69"/>
    </location>
</feature>
<dbReference type="AlphaFoldDB" id="A0A820W019"/>
<keyword evidence="3" id="KW-1185">Reference proteome</keyword>
<feature type="compositionally biased region" description="Acidic residues" evidence="1">
    <location>
        <begin position="93"/>
        <end position="108"/>
    </location>
</feature>
<feature type="non-terminal residue" evidence="2">
    <location>
        <position position="108"/>
    </location>
</feature>